<sequence>LKSLIDQAVIKGLIVYEDYNFLPYPINIPQPTTDFFNLFLGFLAKPVPEINKDIMDPIL</sequence>
<name>A0A2N1KYX4_9GLOM</name>
<proteinExistence type="predicted"/>
<protein>
    <submittedName>
        <fullName evidence="1">Uncharacterized protein</fullName>
    </submittedName>
</protein>
<feature type="non-terminal residue" evidence="1">
    <location>
        <position position="1"/>
    </location>
</feature>
<accession>A0A2N1KYX4</accession>
<dbReference type="Proteomes" id="UP000233469">
    <property type="component" value="Unassembled WGS sequence"/>
</dbReference>
<gene>
    <name evidence="1" type="ORF">RhiirC2_804523</name>
</gene>
<reference evidence="1 2" key="2">
    <citation type="submission" date="2017-10" db="EMBL/GenBank/DDBJ databases">
        <title>Extensive intraspecific genome diversity in a model arbuscular mycorrhizal fungus.</title>
        <authorList>
            <person name="Chen E.C.H."/>
            <person name="Morin E."/>
            <person name="Baudet D."/>
            <person name="Noel J."/>
            <person name="Ndikumana S."/>
            <person name="Charron P."/>
            <person name="St-Onge C."/>
            <person name="Giorgi J."/>
            <person name="Grigoriev I.V."/>
            <person name="Roux C."/>
            <person name="Martin F.M."/>
            <person name="Corradi N."/>
        </authorList>
    </citation>
    <scope>NUCLEOTIDE SEQUENCE [LARGE SCALE GENOMIC DNA]</scope>
    <source>
        <strain evidence="1 2">C2</strain>
    </source>
</reference>
<organism evidence="1 2">
    <name type="scientific">Rhizophagus irregularis</name>
    <dbReference type="NCBI Taxonomy" id="588596"/>
    <lineage>
        <taxon>Eukaryota</taxon>
        <taxon>Fungi</taxon>
        <taxon>Fungi incertae sedis</taxon>
        <taxon>Mucoromycota</taxon>
        <taxon>Glomeromycotina</taxon>
        <taxon>Glomeromycetes</taxon>
        <taxon>Glomerales</taxon>
        <taxon>Glomeraceae</taxon>
        <taxon>Rhizophagus</taxon>
    </lineage>
</organism>
<evidence type="ECO:0000313" key="1">
    <source>
        <dbReference type="EMBL" id="PKK42329.1"/>
    </source>
</evidence>
<dbReference type="EMBL" id="LLXL01009550">
    <property type="protein sequence ID" value="PKK42329.1"/>
    <property type="molecule type" value="Genomic_DNA"/>
</dbReference>
<comment type="caution">
    <text evidence="1">The sequence shown here is derived from an EMBL/GenBank/DDBJ whole genome shotgun (WGS) entry which is preliminary data.</text>
</comment>
<dbReference type="AlphaFoldDB" id="A0A2N1KYX4"/>
<reference evidence="1 2" key="1">
    <citation type="submission" date="2016-04" db="EMBL/GenBank/DDBJ databases">
        <title>Genome analyses suggest a sexual origin of heterokaryosis in a supposedly ancient asexual fungus.</title>
        <authorList>
            <person name="Ropars J."/>
            <person name="Sedzielewska K."/>
            <person name="Noel J."/>
            <person name="Charron P."/>
            <person name="Farinelli L."/>
            <person name="Marton T."/>
            <person name="Kruger M."/>
            <person name="Pelin A."/>
            <person name="Brachmann A."/>
            <person name="Corradi N."/>
        </authorList>
    </citation>
    <scope>NUCLEOTIDE SEQUENCE [LARGE SCALE GENOMIC DNA]</scope>
    <source>
        <strain evidence="1 2">C2</strain>
    </source>
</reference>
<evidence type="ECO:0000313" key="2">
    <source>
        <dbReference type="Proteomes" id="UP000233469"/>
    </source>
</evidence>